<protein>
    <recommendedName>
        <fullName evidence="8 9">Structure-specific endonuclease subunit SLX4</fullName>
    </recommendedName>
</protein>
<feature type="compositionally biased region" description="Basic residues" evidence="10">
    <location>
        <begin position="161"/>
        <end position="173"/>
    </location>
</feature>
<evidence type="ECO:0000256" key="4">
    <source>
        <dbReference type="ARBA" id="ARBA00022763"/>
    </source>
</evidence>
<evidence type="ECO:0000256" key="2">
    <source>
        <dbReference type="ARBA" id="ARBA00006661"/>
    </source>
</evidence>
<dbReference type="HAMAP" id="MF_03110">
    <property type="entry name" value="Endonuc_su_Slx4"/>
    <property type="match status" value="1"/>
</dbReference>
<sequence length="726" mass="82272">MDFERAQKNFDAFVINGETDETPNDELRHESQHSDFDTCGTQVPEMNFSDDDNSDCGNNEIDRLAHNATETTDKEGDDSIIVTQERIAENRNNSVIEIEDEDQIDLSVVNSKEEDNIFLNTQIQSRLDDHEKDLQQKAVLKSFNFEYVDKDESPNMMGSRYIRKKSPKKRNSRKNTEEAIQASKSISKRQNNANSLLQILSGKKSKVNAIIKNQRFKYESKTGVLKRASQVSNSTSTTYGKEEWKQIKNVLRTRYSKLENSDDRELENFINYLSEQLEKEPNLWTSSQIAISTNENNESYRQDSIGSLLTLSQVMGDKSAILESDDEYPDVRPNGESFFKCADDSQQLKDDLNIVSQTNSNTNVSGVESVHGLEGKNLYSMGEKEEVTNKMTDFVSKEVEQSQVPLLSIHRRGRNNGSYFIFDSSDEYKTIIEIDSSIRQPMDNSNEPSITNHRRTPVFSKSQSILDQECDSIEDISLSQGSFKAVTTLISPVKDGSTAQNSQAMDIPTQFSGIPRLLDLKTVPKLPFESFNENSKDYRIIISKKKLLELKQAIKRLANIELTEEHEVLGNIDGQPGEELFAVVLSISNNLELLSSPGVDTHTKEKSPSLAELRKDLDKIGLKPVRLKSQIIENLASASQVVTVDESNQKKVGVTSKSEVFEFLTHLVKQEPDLLTRIYCFQPITMNDLINKLRNKDSFVDLIDDGTIREWTDKLGICIRSNNLKD</sequence>
<dbReference type="InterPro" id="IPR027784">
    <property type="entry name" value="Slx4_ascomycetes"/>
</dbReference>
<dbReference type="GO" id="GO:0033557">
    <property type="term" value="C:Slx1-Slx4 complex"/>
    <property type="evidence" value="ECO:0007669"/>
    <property type="project" value="UniProtKB-UniRule"/>
</dbReference>
<comment type="function">
    <text evidence="9">Regulatory subunit of the SLX1-SLX4 structure-specific endonuclease that resolves DNA secondary structures generated during DNA repair and recombination. Has endonuclease activity towards branched DNA substrates, introducing single-strand cuts in duplex DNA close to junctions with ss-DNA.</text>
</comment>
<evidence type="ECO:0000313" key="11">
    <source>
        <dbReference type="EMBL" id="KTB07975.1"/>
    </source>
</evidence>
<keyword evidence="11" id="KW-0378">Hydrolase</keyword>
<dbReference type="VEuPathDB" id="FungiDB:CAGL0M04389g"/>
<keyword evidence="11" id="KW-0540">Nuclease</keyword>
<dbReference type="PhylomeDB" id="A0A0W0D477"/>
<comment type="subcellular location">
    <subcellularLocation>
        <location evidence="1 9">Nucleus</location>
    </subcellularLocation>
</comment>
<evidence type="ECO:0000256" key="5">
    <source>
        <dbReference type="ARBA" id="ARBA00023172"/>
    </source>
</evidence>
<keyword evidence="5 9" id="KW-0233">DNA recombination</keyword>
<evidence type="ECO:0000256" key="8">
    <source>
        <dbReference type="ARBA" id="ARBA00029496"/>
    </source>
</evidence>
<evidence type="ECO:0000256" key="7">
    <source>
        <dbReference type="ARBA" id="ARBA00023242"/>
    </source>
</evidence>
<comment type="subunit">
    <text evidence="9">Forms a heterodimer with SLX1.</text>
</comment>
<reference evidence="11 12" key="1">
    <citation type="submission" date="2015-10" db="EMBL/GenBank/DDBJ databases">
        <title>Draft genomes sequences of Candida glabrata isolates 1A, 1B, 2A, 2B, 3A and 3B.</title>
        <authorList>
            <person name="Haavelsrud O.E."/>
            <person name="Gaustad P."/>
        </authorList>
    </citation>
    <scope>NUCLEOTIDE SEQUENCE [LARGE SCALE GENOMIC DNA]</scope>
    <source>
        <strain evidence="11">910700640</strain>
    </source>
</reference>
<name>A0A0W0D477_CANGB</name>
<keyword evidence="11" id="KW-0255">Endonuclease</keyword>
<evidence type="ECO:0000256" key="6">
    <source>
        <dbReference type="ARBA" id="ARBA00023204"/>
    </source>
</evidence>
<dbReference type="Pfam" id="PF09494">
    <property type="entry name" value="Slx4"/>
    <property type="match status" value="1"/>
</dbReference>
<dbReference type="VEuPathDB" id="FungiDB:GVI51_M04301"/>
<evidence type="ECO:0000313" key="12">
    <source>
        <dbReference type="Proteomes" id="UP000054886"/>
    </source>
</evidence>
<dbReference type="SMR" id="A0A0W0D477"/>
<dbReference type="VEuPathDB" id="FungiDB:GWK60_M04301"/>
<dbReference type="InterPro" id="IPR018574">
    <property type="entry name" value="Structure-sp_endonuc_su_Slx4"/>
</dbReference>
<comment type="caution">
    <text evidence="11">The sequence shown here is derived from an EMBL/GenBank/DDBJ whole genome shotgun (WGS) entry which is preliminary data.</text>
</comment>
<keyword evidence="7 9" id="KW-0539">Nucleus</keyword>
<comment type="PTM">
    <text evidence="9">Phosphorylated in response to DNA damage.</text>
</comment>
<dbReference type="EMBL" id="LLZZ01000106">
    <property type="protein sequence ID" value="KTB07975.1"/>
    <property type="molecule type" value="Genomic_DNA"/>
</dbReference>
<keyword evidence="6 9" id="KW-0234">DNA repair</keyword>
<feature type="region of interest" description="Disordered" evidence="10">
    <location>
        <begin position="156"/>
        <end position="187"/>
    </location>
</feature>
<evidence type="ECO:0000256" key="1">
    <source>
        <dbReference type="ARBA" id="ARBA00004123"/>
    </source>
</evidence>
<gene>
    <name evidence="9" type="primary">SLX4</name>
    <name evidence="11" type="ORF">AO440_004046</name>
</gene>
<dbReference type="GO" id="GO:0006260">
    <property type="term" value="P:DNA replication"/>
    <property type="evidence" value="ECO:0007669"/>
    <property type="project" value="InterPro"/>
</dbReference>
<proteinExistence type="inferred from homology"/>
<dbReference type="GO" id="GO:0006281">
    <property type="term" value="P:DNA repair"/>
    <property type="evidence" value="ECO:0007669"/>
    <property type="project" value="UniProtKB-UniRule"/>
</dbReference>
<evidence type="ECO:0000256" key="3">
    <source>
        <dbReference type="ARBA" id="ARBA00022553"/>
    </source>
</evidence>
<dbReference type="GO" id="GO:0017108">
    <property type="term" value="F:5'-flap endonuclease activity"/>
    <property type="evidence" value="ECO:0007669"/>
    <property type="project" value="InterPro"/>
</dbReference>
<accession>A0A0W0D477</accession>
<keyword evidence="3 9" id="KW-0597">Phosphoprotein</keyword>
<evidence type="ECO:0000256" key="10">
    <source>
        <dbReference type="SAM" id="MobiDB-lite"/>
    </source>
</evidence>
<comment type="similarity">
    <text evidence="2 9">Belongs to the SLX4 family.</text>
</comment>
<keyword evidence="4 9" id="KW-0227">DNA damage</keyword>
<dbReference type="AlphaFoldDB" id="A0A0W0D477"/>
<evidence type="ECO:0000256" key="9">
    <source>
        <dbReference type="HAMAP-Rule" id="MF_03110"/>
    </source>
</evidence>
<organism evidence="11 12">
    <name type="scientific">Candida glabrata</name>
    <name type="common">Yeast</name>
    <name type="synonym">Torulopsis glabrata</name>
    <dbReference type="NCBI Taxonomy" id="5478"/>
    <lineage>
        <taxon>Eukaryota</taxon>
        <taxon>Fungi</taxon>
        <taxon>Dikarya</taxon>
        <taxon>Ascomycota</taxon>
        <taxon>Saccharomycotina</taxon>
        <taxon>Saccharomycetes</taxon>
        <taxon>Saccharomycetales</taxon>
        <taxon>Saccharomycetaceae</taxon>
        <taxon>Nakaseomyces</taxon>
    </lineage>
</organism>
<dbReference type="Proteomes" id="UP000054886">
    <property type="component" value="Unassembled WGS sequence"/>
</dbReference>
<dbReference type="GO" id="GO:0006310">
    <property type="term" value="P:DNA recombination"/>
    <property type="evidence" value="ECO:0007669"/>
    <property type="project" value="UniProtKB-UniRule"/>
</dbReference>
<dbReference type="OMA" id="FMNTQIQ"/>
<dbReference type="VEuPathDB" id="FungiDB:B1J91_M04389g"/>